<protein>
    <submittedName>
        <fullName evidence="1">Uncharacterized protein</fullName>
    </submittedName>
</protein>
<sequence>MKISHTILHLQCAEGVSTERSLELFRAYNYTPRIAELLAIRFLDGPGNLSHSPKLKKIIGVFTFLAPVNPHQNQFPATLWRGQP</sequence>
<evidence type="ECO:0000313" key="1">
    <source>
        <dbReference type="EMBL" id="QRG43701.1"/>
    </source>
</evidence>
<organism evidence="1">
    <name type="scientific">Escherichia coli</name>
    <dbReference type="NCBI Taxonomy" id="562"/>
    <lineage>
        <taxon>Bacteria</taxon>
        <taxon>Pseudomonadati</taxon>
        <taxon>Pseudomonadota</taxon>
        <taxon>Gammaproteobacteria</taxon>
        <taxon>Enterobacterales</taxon>
        <taxon>Enterobacteriaceae</taxon>
        <taxon>Escherichia</taxon>
    </lineage>
</organism>
<accession>A0A890DHA9</accession>
<geneLocation type="plasmid" evidence="1">
    <name>pESBL3203-IncF</name>
</geneLocation>
<reference evidence="1" key="1">
    <citation type="journal article" date="2021" name="Sci. Rep.">
        <title>Antibiotic resistance plasmid composition and architecture in Escherichia coli isolates from meat.</title>
        <authorList>
            <person name="Darphorn T.S."/>
            <person name="Bel K."/>
            <person name="Koenders-van Sint Anneland B.B."/>
            <person name="Brul S."/>
            <person name="Ter Kuile B.H."/>
        </authorList>
    </citation>
    <scope>NUCLEOTIDE SEQUENCE</scope>
    <source>
        <strain evidence="1">ESBL3203</strain>
    </source>
</reference>
<dbReference type="EMBL" id="MW390528">
    <property type="protein sequence ID" value="QRG43701.1"/>
    <property type="molecule type" value="Genomic_DNA"/>
</dbReference>
<keyword evidence="1" id="KW-0614">Plasmid</keyword>
<name>A0A890DHA9_ECOLX</name>
<proteinExistence type="predicted"/>
<dbReference type="AlphaFoldDB" id="A0A890DHA9"/>